<gene>
    <name evidence="2" type="ORF">TrRE_jg6851</name>
</gene>
<sequence length="105" mass="11778">MSFEVHDYNVGQSLLRLIDSCPFPCVVLAVQPSNSYRVRYLDDGNIEDRVRGGELEVPGEGWRWEGEVKVRPVVRTAERADDIPDFGTGGEEEGKEEDRGVKVVV</sequence>
<protein>
    <submittedName>
        <fullName evidence="2">Uncharacterized protein</fullName>
    </submittedName>
</protein>
<feature type="non-terminal residue" evidence="2">
    <location>
        <position position="105"/>
    </location>
</feature>
<reference evidence="2" key="1">
    <citation type="submission" date="2022-07" db="EMBL/GenBank/DDBJ databases">
        <title>Genome analysis of Parmales, a sister group of diatoms, reveals the evolutionary specialization of diatoms from phago-mixotrophs to photoautotrophs.</title>
        <authorList>
            <person name="Ban H."/>
            <person name="Sato S."/>
            <person name="Yoshikawa S."/>
            <person name="Kazumasa Y."/>
            <person name="Nakamura Y."/>
            <person name="Ichinomiya M."/>
            <person name="Saitoh K."/>
            <person name="Sato N."/>
            <person name="Blanc-Mathieu R."/>
            <person name="Endo H."/>
            <person name="Kuwata A."/>
            <person name="Ogata H."/>
        </authorList>
    </citation>
    <scope>NUCLEOTIDE SEQUENCE</scope>
</reference>
<feature type="region of interest" description="Disordered" evidence="1">
    <location>
        <begin position="81"/>
        <end position="105"/>
    </location>
</feature>
<proteinExistence type="predicted"/>
<feature type="compositionally biased region" description="Basic and acidic residues" evidence="1">
    <location>
        <begin position="96"/>
        <end position="105"/>
    </location>
</feature>
<evidence type="ECO:0000256" key="1">
    <source>
        <dbReference type="SAM" id="MobiDB-lite"/>
    </source>
</evidence>
<dbReference type="EMBL" id="BRXZ01003997">
    <property type="protein sequence ID" value="GMH66381.1"/>
    <property type="molecule type" value="Genomic_DNA"/>
</dbReference>
<dbReference type="OrthoDB" id="10377992at2759"/>
<keyword evidence="3" id="KW-1185">Reference proteome</keyword>
<accession>A0A9W7A5P2</accession>
<dbReference type="AlphaFoldDB" id="A0A9W7A5P2"/>
<evidence type="ECO:0000313" key="3">
    <source>
        <dbReference type="Proteomes" id="UP001165082"/>
    </source>
</evidence>
<organism evidence="2 3">
    <name type="scientific">Triparma retinervis</name>
    <dbReference type="NCBI Taxonomy" id="2557542"/>
    <lineage>
        <taxon>Eukaryota</taxon>
        <taxon>Sar</taxon>
        <taxon>Stramenopiles</taxon>
        <taxon>Ochrophyta</taxon>
        <taxon>Bolidophyceae</taxon>
        <taxon>Parmales</taxon>
        <taxon>Triparmaceae</taxon>
        <taxon>Triparma</taxon>
    </lineage>
</organism>
<name>A0A9W7A5P2_9STRA</name>
<dbReference type="Proteomes" id="UP001165082">
    <property type="component" value="Unassembled WGS sequence"/>
</dbReference>
<comment type="caution">
    <text evidence="2">The sequence shown here is derived from an EMBL/GenBank/DDBJ whole genome shotgun (WGS) entry which is preliminary data.</text>
</comment>
<evidence type="ECO:0000313" key="2">
    <source>
        <dbReference type="EMBL" id="GMH66381.1"/>
    </source>
</evidence>